<dbReference type="InterPro" id="IPR003439">
    <property type="entry name" value="ABC_transporter-like_ATP-bd"/>
</dbReference>
<protein>
    <submittedName>
        <fullName evidence="6">ABC-2 type transport system ATP-binding protein</fullName>
    </submittedName>
</protein>
<dbReference type="PANTHER" id="PTHR43335">
    <property type="entry name" value="ABC TRANSPORTER, ATP-BINDING PROTEIN"/>
    <property type="match status" value="1"/>
</dbReference>
<reference evidence="6 7" key="1">
    <citation type="submission" date="2021-03" db="EMBL/GenBank/DDBJ databases">
        <title>Genomic Encyclopedia of Type Strains, Phase IV (KMG-IV): sequencing the most valuable type-strain genomes for metagenomic binning, comparative biology and taxonomic classification.</title>
        <authorList>
            <person name="Goeker M."/>
        </authorList>
    </citation>
    <scope>NUCLEOTIDE SEQUENCE [LARGE SCALE GENOMIC DNA]</scope>
    <source>
        <strain evidence="6 7">DSM 101953</strain>
    </source>
</reference>
<dbReference type="Gene3D" id="3.40.50.300">
    <property type="entry name" value="P-loop containing nucleotide triphosphate hydrolases"/>
    <property type="match status" value="1"/>
</dbReference>
<comment type="similarity">
    <text evidence="1">Belongs to the ABC transporter superfamily.</text>
</comment>
<proteinExistence type="inferred from homology"/>
<accession>A0ABS4NS77</accession>
<evidence type="ECO:0000256" key="4">
    <source>
        <dbReference type="ARBA" id="ARBA00022840"/>
    </source>
</evidence>
<dbReference type="InterPro" id="IPR017871">
    <property type="entry name" value="ABC_transporter-like_CS"/>
</dbReference>
<keyword evidence="3" id="KW-0547">Nucleotide-binding</keyword>
<evidence type="ECO:0000256" key="2">
    <source>
        <dbReference type="ARBA" id="ARBA00022448"/>
    </source>
</evidence>
<keyword evidence="4 6" id="KW-0067">ATP-binding</keyword>
<evidence type="ECO:0000259" key="5">
    <source>
        <dbReference type="PROSITE" id="PS50893"/>
    </source>
</evidence>
<dbReference type="InterPro" id="IPR003593">
    <property type="entry name" value="AAA+_ATPase"/>
</dbReference>
<organism evidence="6 7">
    <name type="scientific">Paenibacillus silagei</name>
    <dbReference type="NCBI Taxonomy" id="1670801"/>
    <lineage>
        <taxon>Bacteria</taxon>
        <taxon>Bacillati</taxon>
        <taxon>Bacillota</taxon>
        <taxon>Bacilli</taxon>
        <taxon>Bacillales</taxon>
        <taxon>Paenibacillaceae</taxon>
        <taxon>Paenibacillus</taxon>
    </lineage>
</organism>
<dbReference type="RefSeq" id="WP_076079106.1">
    <property type="nucleotide sequence ID" value="NZ_JAGGLV010000006.1"/>
</dbReference>
<dbReference type="EMBL" id="JAGGLV010000006">
    <property type="protein sequence ID" value="MBP2112197.1"/>
    <property type="molecule type" value="Genomic_DNA"/>
</dbReference>
<evidence type="ECO:0000313" key="6">
    <source>
        <dbReference type="EMBL" id="MBP2112197.1"/>
    </source>
</evidence>
<evidence type="ECO:0000256" key="1">
    <source>
        <dbReference type="ARBA" id="ARBA00005417"/>
    </source>
</evidence>
<evidence type="ECO:0000256" key="3">
    <source>
        <dbReference type="ARBA" id="ARBA00022741"/>
    </source>
</evidence>
<feature type="domain" description="ABC transporter" evidence="5">
    <location>
        <begin position="5"/>
        <end position="233"/>
    </location>
</feature>
<keyword evidence="2" id="KW-0813">Transport</keyword>
<sequence length="305" mass="34415">MTTILRTWDLTKVYEDKEIVSSVNMEIKQGEIYGFLGPNGAGKTTVMKMITNLVKPTAGEIEFAGEKMTHRSYDMLKRMGSIIEYPVFYDKLSARENLALHGEYMGFYDANAIEEALELVKLRAVDSKPVKNFSLGMKQRLGIARAVMTKPELLILDEPINGLDPLGIKELREVFRMLSRDYGMTLLISSHILGEIEQIADTIGVIREGVLVEQVAMDTIRSQQTQYIELVTSECTKAVFVLEGKLGLRNYKVLDPRTIRVYEDIPQLELSRALSAAEVELESMSKKHHSLEDHFVELMGGVNHV</sequence>
<dbReference type="CDD" id="cd03268">
    <property type="entry name" value="ABC_BcrA_bacitracin_resist"/>
    <property type="match status" value="1"/>
</dbReference>
<dbReference type="SUPFAM" id="SSF52540">
    <property type="entry name" value="P-loop containing nucleoside triphosphate hydrolases"/>
    <property type="match status" value="1"/>
</dbReference>
<evidence type="ECO:0000313" key="7">
    <source>
        <dbReference type="Proteomes" id="UP000773462"/>
    </source>
</evidence>
<name>A0ABS4NS77_9BACL</name>
<dbReference type="Pfam" id="PF00005">
    <property type="entry name" value="ABC_tran"/>
    <property type="match status" value="1"/>
</dbReference>
<keyword evidence="7" id="KW-1185">Reference proteome</keyword>
<dbReference type="SMART" id="SM00382">
    <property type="entry name" value="AAA"/>
    <property type="match status" value="1"/>
</dbReference>
<dbReference type="PANTHER" id="PTHR43335:SF8">
    <property type="entry name" value="ABC TRANSPORTER, ATP-BINDING PROTEIN"/>
    <property type="match status" value="1"/>
</dbReference>
<dbReference type="InterPro" id="IPR027417">
    <property type="entry name" value="P-loop_NTPase"/>
</dbReference>
<dbReference type="Proteomes" id="UP000773462">
    <property type="component" value="Unassembled WGS sequence"/>
</dbReference>
<dbReference type="PROSITE" id="PS50893">
    <property type="entry name" value="ABC_TRANSPORTER_2"/>
    <property type="match status" value="1"/>
</dbReference>
<comment type="caution">
    <text evidence="6">The sequence shown here is derived from an EMBL/GenBank/DDBJ whole genome shotgun (WGS) entry which is preliminary data.</text>
</comment>
<dbReference type="GO" id="GO:0005524">
    <property type="term" value="F:ATP binding"/>
    <property type="evidence" value="ECO:0007669"/>
    <property type="project" value="UniProtKB-KW"/>
</dbReference>
<gene>
    <name evidence="6" type="ORF">J2Z70_002351</name>
</gene>
<dbReference type="PROSITE" id="PS00211">
    <property type="entry name" value="ABC_TRANSPORTER_1"/>
    <property type="match status" value="1"/>
</dbReference>